<evidence type="ECO:0000313" key="2">
    <source>
        <dbReference type="EMBL" id="EHO67160.1"/>
    </source>
</evidence>
<name>H1HPT6_9BACT</name>
<keyword evidence="1" id="KW-0812">Transmembrane</keyword>
<dbReference type="AlphaFoldDB" id="H1HPT6"/>
<dbReference type="Proteomes" id="UP000003167">
    <property type="component" value="Unassembled WGS sequence"/>
</dbReference>
<dbReference type="STRING" id="999422.HMPREF9944_02261"/>
<evidence type="ECO:0008006" key="4">
    <source>
        <dbReference type="Google" id="ProtNLM"/>
    </source>
</evidence>
<protein>
    <recommendedName>
        <fullName evidence="4">Thioester reductase (TE) domain-containing protein</fullName>
    </recommendedName>
</protein>
<dbReference type="HOGENOM" id="CLU_2827592_0_0_10"/>
<keyword evidence="3" id="KW-1185">Reference proteome</keyword>
<comment type="caution">
    <text evidence="2">The sequence shown here is derived from an EMBL/GenBank/DDBJ whole genome shotgun (WGS) entry which is preliminary data.</text>
</comment>
<feature type="transmembrane region" description="Helical" evidence="1">
    <location>
        <begin position="28"/>
        <end position="48"/>
    </location>
</feature>
<organism evidence="2 3">
    <name type="scientific">Segatella maculosa OT 289</name>
    <dbReference type="NCBI Taxonomy" id="999422"/>
    <lineage>
        <taxon>Bacteria</taxon>
        <taxon>Pseudomonadati</taxon>
        <taxon>Bacteroidota</taxon>
        <taxon>Bacteroidia</taxon>
        <taxon>Bacteroidales</taxon>
        <taxon>Prevotellaceae</taxon>
        <taxon>Segatella</taxon>
    </lineage>
</organism>
<evidence type="ECO:0000256" key="1">
    <source>
        <dbReference type="SAM" id="Phobius"/>
    </source>
</evidence>
<dbReference type="EMBL" id="AGEK01000037">
    <property type="protein sequence ID" value="EHO67160.1"/>
    <property type="molecule type" value="Genomic_DNA"/>
</dbReference>
<accession>H1HPT6</accession>
<proteinExistence type="predicted"/>
<keyword evidence="1" id="KW-0472">Membrane</keyword>
<evidence type="ECO:0000313" key="3">
    <source>
        <dbReference type="Proteomes" id="UP000003167"/>
    </source>
</evidence>
<keyword evidence="1" id="KW-1133">Transmembrane helix</keyword>
<reference evidence="2 3" key="1">
    <citation type="submission" date="2011-12" db="EMBL/GenBank/DDBJ databases">
        <title>The Genome Sequence of Prevotella maculosa OT 289.</title>
        <authorList>
            <consortium name="The Broad Institute Genome Sequencing Platform"/>
            <person name="Earl A."/>
            <person name="Ward D."/>
            <person name="Feldgarden M."/>
            <person name="Gevers D."/>
            <person name="Izard J."/>
            <person name="Blanton J.M."/>
            <person name="Mathney J."/>
            <person name="Tanner A.C."/>
            <person name="Dewhirst F.E."/>
            <person name="Young S.K."/>
            <person name="Zeng Q."/>
            <person name="Gargeya S."/>
            <person name="Fitzgerald M."/>
            <person name="Haas B."/>
            <person name="Abouelleil A."/>
            <person name="Alvarado L."/>
            <person name="Arachchi H.M."/>
            <person name="Berlin A."/>
            <person name="Chapman S.B."/>
            <person name="Gearin G."/>
            <person name="Goldberg J."/>
            <person name="Griggs A."/>
            <person name="Gujja S."/>
            <person name="Hansen M."/>
            <person name="Heiman D."/>
            <person name="Howarth C."/>
            <person name="Larimer J."/>
            <person name="Lui A."/>
            <person name="MacDonald P.J.P."/>
            <person name="McCowen C."/>
            <person name="Montmayeur A."/>
            <person name="Murphy C."/>
            <person name="Neiman D."/>
            <person name="Pearson M."/>
            <person name="Priest M."/>
            <person name="Roberts A."/>
            <person name="Saif S."/>
            <person name="Shea T."/>
            <person name="Sisk P."/>
            <person name="Stolte C."/>
            <person name="Sykes S."/>
            <person name="Wortman J."/>
            <person name="Nusbaum C."/>
            <person name="Birren B."/>
        </authorList>
    </citation>
    <scope>NUCLEOTIDE SEQUENCE [LARGE SCALE GENOMIC DNA]</scope>
    <source>
        <strain evidence="2 3">OT 289</strain>
    </source>
</reference>
<gene>
    <name evidence="2" type="ORF">HMPREF9944_02261</name>
</gene>
<sequence length="66" mass="7778">MNHILREDLELICSSTIVDWSRFNHKKILITGANGMLPAYMVFTLLYLNEKYNFDVKVIAVVRKYQ</sequence>